<organism evidence="2 3">
    <name type="scientific">Pomacea canaliculata</name>
    <name type="common">Golden apple snail</name>
    <dbReference type="NCBI Taxonomy" id="400727"/>
    <lineage>
        <taxon>Eukaryota</taxon>
        <taxon>Metazoa</taxon>
        <taxon>Spiralia</taxon>
        <taxon>Lophotrochozoa</taxon>
        <taxon>Mollusca</taxon>
        <taxon>Gastropoda</taxon>
        <taxon>Caenogastropoda</taxon>
        <taxon>Architaenioglossa</taxon>
        <taxon>Ampullarioidea</taxon>
        <taxon>Ampullariidae</taxon>
        <taxon>Pomacea</taxon>
    </lineage>
</organism>
<evidence type="ECO:0008006" key="4">
    <source>
        <dbReference type="Google" id="ProtNLM"/>
    </source>
</evidence>
<accession>A0A2T7NJ81</accession>
<proteinExistence type="predicted"/>
<keyword evidence="1" id="KW-0812">Transmembrane</keyword>
<feature type="transmembrane region" description="Helical" evidence="1">
    <location>
        <begin position="571"/>
        <end position="590"/>
    </location>
</feature>
<keyword evidence="3" id="KW-1185">Reference proteome</keyword>
<dbReference type="PANTHER" id="PTHR34284">
    <property type="entry name" value="FG-GAP REPEAT-CONTAINING PROTEIN"/>
    <property type="match status" value="1"/>
</dbReference>
<evidence type="ECO:0000256" key="1">
    <source>
        <dbReference type="SAM" id="Phobius"/>
    </source>
</evidence>
<sequence length="605" mass="68401">MVTIDGRLTVLALPEQQKLEDGSLPHVVVKKDIELKLVRTDGHRARPVVLETGFTTPYFSMMQIRKQVIVIVTDDWHVLCFDSDLHLNWETILPKVDHMDKVLYVKSLGVLITSHSIQKTDEGLIIVGGSFMHKTHQTKELPTQHIREDGNVTEEIKIVSEEVETLTHFSTFALSASSGTIRWHHLPGDFGEQTHNTKDHASEHHWKLGLRKGRKHTGESSWKHYSKQMNQYMPFLWVNNQYTKFTLGRFNKDLKTFPGDGIIGVSDYDDHIKGSPALSAKHIVGYAYGGHRPHSELEHVANPNAIVIRGPHGIEVLSLLSGQPITRLEVTETKDILMDIDGDGEMEQLVWDLGHGHTVCYLDIWRTYPVKEKLEQLSLCISQRLIWQRSWALEEDIFKKIPPIIIKSLAKKSGVFRHLLGKHLISEDEYDIITFGAVGRISSFDLWGNIHWQTQTSCKWSDLSIKLRRKSVESVPEDLEKEFMLSFTPTIMLMPLHVAAGKDIAAVVGWNAVSLVDLADGTILAEHSIPSPPTGSLAYGDFDNDGINDIILTCKKGFIGFTLKKKVNYEYTIMYASAVLLAILFVTWVLTQPLDLPPEKTDFTS</sequence>
<dbReference type="PANTHER" id="PTHR34284:SF1">
    <property type="entry name" value="FG-GAP REPEAT-CONTAINING PROTEIN"/>
    <property type="match status" value="1"/>
</dbReference>
<keyword evidence="1" id="KW-1133">Transmembrane helix</keyword>
<evidence type="ECO:0000313" key="2">
    <source>
        <dbReference type="EMBL" id="PVD21232.1"/>
    </source>
</evidence>
<dbReference type="EMBL" id="PZQS01000012">
    <property type="protein sequence ID" value="PVD21232.1"/>
    <property type="molecule type" value="Genomic_DNA"/>
</dbReference>
<dbReference type="OrthoDB" id="270568at2759"/>
<gene>
    <name evidence="2" type="ORF">C0Q70_19403</name>
</gene>
<protein>
    <recommendedName>
        <fullName evidence="4">FG-GAP repeat-containing protein</fullName>
    </recommendedName>
</protein>
<name>A0A2T7NJ81_POMCA</name>
<comment type="caution">
    <text evidence="2">The sequence shown here is derived from an EMBL/GenBank/DDBJ whole genome shotgun (WGS) entry which is preliminary data.</text>
</comment>
<keyword evidence="1" id="KW-0472">Membrane</keyword>
<reference evidence="2 3" key="1">
    <citation type="submission" date="2018-04" db="EMBL/GenBank/DDBJ databases">
        <title>The genome of golden apple snail Pomacea canaliculata provides insight into stress tolerance and invasive adaptation.</title>
        <authorList>
            <person name="Liu C."/>
            <person name="Liu B."/>
            <person name="Ren Y."/>
            <person name="Zhang Y."/>
            <person name="Wang H."/>
            <person name="Li S."/>
            <person name="Jiang F."/>
            <person name="Yin L."/>
            <person name="Zhang G."/>
            <person name="Qian W."/>
            <person name="Fan W."/>
        </authorList>
    </citation>
    <scope>NUCLEOTIDE SEQUENCE [LARGE SCALE GENOMIC DNA]</scope>
    <source>
        <strain evidence="2">SZHN2017</strain>
        <tissue evidence="2">Muscle</tissue>
    </source>
</reference>
<evidence type="ECO:0000313" key="3">
    <source>
        <dbReference type="Proteomes" id="UP000245119"/>
    </source>
</evidence>
<dbReference type="Proteomes" id="UP000245119">
    <property type="component" value="Linkage Group LG12"/>
</dbReference>
<dbReference type="AlphaFoldDB" id="A0A2T7NJ81"/>